<protein>
    <submittedName>
        <fullName evidence="2">Uncharacterized protein</fullName>
    </submittedName>
</protein>
<accession>A0ABV2GD17</accession>
<feature type="compositionally biased region" description="Basic and acidic residues" evidence="1">
    <location>
        <begin position="35"/>
        <end position="64"/>
    </location>
</feature>
<evidence type="ECO:0000313" key="3">
    <source>
        <dbReference type="Proteomes" id="UP001549099"/>
    </source>
</evidence>
<comment type="caution">
    <text evidence="2">The sequence shown here is derived from an EMBL/GenBank/DDBJ whole genome shotgun (WGS) entry which is preliminary data.</text>
</comment>
<reference evidence="2 3" key="1">
    <citation type="submission" date="2024-06" db="EMBL/GenBank/DDBJ databases">
        <title>Genomic Encyclopedia of Type Strains, Phase IV (KMG-IV): sequencing the most valuable type-strain genomes for metagenomic binning, comparative biology and taxonomic classification.</title>
        <authorList>
            <person name="Goeker M."/>
        </authorList>
    </citation>
    <scope>NUCLEOTIDE SEQUENCE [LARGE SCALE GENOMIC DNA]</scope>
    <source>
        <strain evidence="2 3">DSM 26128</strain>
    </source>
</reference>
<name>A0ABV2GD17_9BACL</name>
<organism evidence="2 3">
    <name type="scientific">Bhargavaea ullalensis</name>
    <dbReference type="NCBI Taxonomy" id="1265685"/>
    <lineage>
        <taxon>Bacteria</taxon>
        <taxon>Bacillati</taxon>
        <taxon>Bacillota</taxon>
        <taxon>Bacilli</taxon>
        <taxon>Bacillales</taxon>
        <taxon>Caryophanaceae</taxon>
        <taxon>Bhargavaea</taxon>
    </lineage>
</organism>
<evidence type="ECO:0000256" key="1">
    <source>
        <dbReference type="SAM" id="MobiDB-lite"/>
    </source>
</evidence>
<sequence length="64" mass="7528">MMDAQKLFRATFNLWALAARKLAPETQKENLPGRTKTDFPAREPAEFPQDNRRDAESLKPRRWL</sequence>
<gene>
    <name evidence="2" type="ORF">ABID49_001947</name>
</gene>
<feature type="region of interest" description="Disordered" evidence="1">
    <location>
        <begin position="24"/>
        <end position="64"/>
    </location>
</feature>
<keyword evidence="3" id="KW-1185">Reference proteome</keyword>
<evidence type="ECO:0000313" key="2">
    <source>
        <dbReference type="EMBL" id="MET3576039.1"/>
    </source>
</evidence>
<dbReference type="RefSeq" id="WP_354197731.1">
    <property type="nucleotide sequence ID" value="NZ_JBEPLW010000015.1"/>
</dbReference>
<dbReference type="Proteomes" id="UP001549099">
    <property type="component" value="Unassembled WGS sequence"/>
</dbReference>
<dbReference type="EMBL" id="JBEPLW010000015">
    <property type="protein sequence ID" value="MET3576039.1"/>
    <property type="molecule type" value="Genomic_DNA"/>
</dbReference>
<proteinExistence type="predicted"/>